<feature type="region of interest" description="Disordered" evidence="2">
    <location>
        <begin position="124"/>
        <end position="160"/>
    </location>
</feature>
<dbReference type="EMBL" id="NMUH01000046">
    <property type="protein sequence ID" value="MQL69730.1"/>
    <property type="molecule type" value="Genomic_DNA"/>
</dbReference>
<evidence type="ECO:0000313" key="4">
    <source>
        <dbReference type="EMBL" id="MQL69730.1"/>
    </source>
</evidence>
<feature type="transmembrane region" description="Helical" evidence="3">
    <location>
        <begin position="35"/>
        <end position="54"/>
    </location>
</feature>
<feature type="compositionally biased region" description="Basic and acidic residues" evidence="2">
    <location>
        <begin position="124"/>
        <end position="149"/>
    </location>
</feature>
<dbReference type="Proteomes" id="UP000652761">
    <property type="component" value="Unassembled WGS sequence"/>
</dbReference>
<keyword evidence="3" id="KW-1133">Transmembrane helix</keyword>
<organism evidence="4 5">
    <name type="scientific">Colocasia esculenta</name>
    <name type="common">Wild taro</name>
    <name type="synonym">Arum esculentum</name>
    <dbReference type="NCBI Taxonomy" id="4460"/>
    <lineage>
        <taxon>Eukaryota</taxon>
        <taxon>Viridiplantae</taxon>
        <taxon>Streptophyta</taxon>
        <taxon>Embryophyta</taxon>
        <taxon>Tracheophyta</taxon>
        <taxon>Spermatophyta</taxon>
        <taxon>Magnoliopsida</taxon>
        <taxon>Liliopsida</taxon>
        <taxon>Araceae</taxon>
        <taxon>Aroideae</taxon>
        <taxon>Colocasieae</taxon>
        <taxon>Colocasia</taxon>
    </lineage>
</organism>
<dbReference type="AlphaFoldDB" id="A0A843TKJ1"/>
<keyword evidence="1" id="KW-0862">Zinc</keyword>
<protein>
    <recommendedName>
        <fullName evidence="1">Protein FAR1-RELATED SEQUENCE</fullName>
    </recommendedName>
</protein>
<dbReference type="GO" id="GO:0006355">
    <property type="term" value="P:regulation of DNA-templated transcription"/>
    <property type="evidence" value="ECO:0007669"/>
    <property type="project" value="UniProtKB-UniRule"/>
</dbReference>
<comment type="subcellular location">
    <subcellularLocation>
        <location evidence="1">Nucleus</location>
    </subcellularLocation>
</comment>
<comment type="similarity">
    <text evidence="1">Belongs to the FHY3/FAR1 family.</text>
</comment>
<dbReference type="GO" id="GO:0008270">
    <property type="term" value="F:zinc ion binding"/>
    <property type="evidence" value="ECO:0007669"/>
    <property type="project" value="UniProtKB-UniRule"/>
</dbReference>
<evidence type="ECO:0000256" key="2">
    <source>
        <dbReference type="SAM" id="MobiDB-lite"/>
    </source>
</evidence>
<proteinExistence type="inferred from homology"/>
<name>A0A843TKJ1_COLES</name>
<comment type="caution">
    <text evidence="4">The sequence shown here is derived from an EMBL/GenBank/DDBJ whole genome shotgun (WGS) entry which is preliminary data.</text>
</comment>
<keyword evidence="1" id="KW-0863">Zinc-finger</keyword>
<evidence type="ECO:0000256" key="1">
    <source>
        <dbReference type="RuleBase" id="RU367018"/>
    </source>
</evidence>
<sequence>MQNEWLKSLYECRRKWAPIFLKDTFFAARLLLTTIVYRFLLYLLYLHCFVFVGMSTSQRSESINNFFDGFVTAKTILSEFIVKYIVELESRFDAKNQADLKSMDTEAYLKTCSPFEKQAATIYTRERTEGEREQEGKWEQKGYLRRRAEAGSPKAPTPPE</sequence>
<keyword evidence="3" id="KW-0812">Transmembrane</keyword>
<keyword evidence="5" id="KW-1185">Reference proteome</keyword>
<accession>A0A843TKJ1</accession>
<dbReference type="PANTHER" id="PTHR31669:SF251">
    <property type="entry name" value="PROTEIN FAR1-RELATED SEQUENCE"/>
    <property type="match status" value="1"/>
</dbReference>
<gene>
    <name evidence="4" type="ORF">Taro_002037</name>
</gene>
<reference evidence="4" key="1">
    <citation type="submission" date="2017-07" db="EMBL/GenBank/DDBJ databases">
        <title>Taro Niue Genome Assembly and Annotation.</title>
        <authorList>
            <person name="Atibalentja N."/>
            <person name="Keating K."/>
            <person name="Fields C.J."/>
        </authorList>
    </citation>
    <scope>NUCLEOTIDE SEQUENCE</scope>
    <source>
        <strain evidence="4">Niue_2</strain>
        <tissue evidence="4">Leaf</tissue>
    </source>
</reference>
<evidence type="ECO:0000313" key="5">
    <source>
        <dbReference type="Proteomes" id="UP000652761"/>
    </source>
</evidence>
<dbReference type="GO" id="GO:0005634">
    <property type="term" value="C:nucleus"/>
    <property type="evidence" value="ECO:0007669"/>
    <property type="project" value="UniProtKB-SubCell"/>
</dbReference>
<keyword evidence="3" id="KW-0472">Membrane</keyword>
<evidence type="ECO:0000256" key="3">
    <source>
        <dbReference type="SAM" id="Phobius"/>
    </source>
</evidence>
<dbReference type="PANTHER" id="PTHR31669">
    <property type="entry name" value="PROTEIN FAR1-RELATED SEQUENCE 10-RELATED"/>
    <property type="match status" value="1"/>
</dbReference>
<dbReference type="OrthoDB" id="696127at2759"/>
<comment type="function">
    <text evidence="1">Putative transcription activator involved in regulating light control of development.</text>
</comment>
<dbReference type="InterPro" id="IPR031052">
    <property type="entry name" value="FHY3/FAR1"/>
</dbReference>
<keyword evidence="1" id="KW-0479">Metal-binding</keyword>
<keyword evidence="1" id="KW-0539">Nucleus</keyword>